<evidence type="ECO:0000256" key="12">
    <source>
        <dbReference type="ARBA" id="ARBA00023242"/>
    </source>
</evidence>
<organism evidence="20">
    <name type="scientific">Tubifex tubifex</name>
    <name type="common">Sludge worm</name>
    <name type="synonym">Lumbricus tubifex</name>
    <dbReference type="NCBI Taxonomy" id="6386"/>
    <lineage>
        <taxon>Eukaryota</taxon>
        <taxon>Metazoa</taxon>
        <taxon>Spiralia</taxon>
        <taxon>Lophotrochozoa</taxon>
        <taxon>Annelida</taxon>
        <taxon>Clitellata</taxon>
        <taxon>Oligochaeta</taxon>
        <taxon>Tubificida</taxon>
        <taxon>Tubificina</taxon>
        <taxon>Naididae</taxon>
        <taxon>Tubificinae</taxon>
        <taxon>Tubifex</taxon>
    </lineage>
</organism>
<dbReference type="GO" id="GO:0006508">
    <property type="term" value="P:proteolysis"/>
    <property type="evidence" value="ECO:0007669"/>
    <property type="project" value="UniProtKB-KW"/>
</dbReference>
<dbReference type="InterPro" id="IPR015917">
    <property type="entry name" value="Pept_C14A"/>
</dbReference>
<dbReference type="GO" id="GO:0042981">
    <property type="term" value="P:regulation of apoptotic process"/>
    <property type="evidence" value="ECO:0007669"/>
    <property type="project" value="InterPro"/>
</dbReference>
<dbReference type="Gene3D" id="1.10.533.10">
    <property type="entry name" value="Death Domain, Fas"/>
    <property type="match status" value="2"/>
</dbReference>
<dbReference type="PROSITE" id="PS01121">
    <property type="entry name" value="CASPASE_HIS"/>
    <property type="match status" value="1"/>
</dbReference>
<evidence type="ECO:0000256" key="16">
    <source>
        <dbReference type="RuleBase" id="RU003971"/>
    </source>
</evidence>
<dbReference type="GO" id="GO:0005737">
    <property type="term" value="C:cytoplasm"/>
    <property type="evidence" value="ECO:0007669"/>
    <property type="project" value="UniProtKB-SubCell"/>
</dbReference>
<evidence type="ECO:0000256" key="2">
    <source>
        <dbReference type="ARBA" id="ARBA00004496"/>
    </source>
</evidence>
<evidence type="ECO:0000256" key="10">
    <source>
        <dbReference type="ARBA" id="ARBA00022807"/>
    </source>
</evidence>
<dbReference type="InterPro" id="IPR011600">
    <property type="entry name" value="Pept_C14_caspase"/>
</dbReference>
<dbReference type="GO" id="GO:0005634">
    <property type="term" value="C:nucleus"/>
    <property type="evidence" value="ECO:0007669"/>
    <property type="project" value="UniProtKB-SubCell"/>
</dbReference>
<sequence length="608" mass="68448">MSHNVESDACIAHLDYRKLLIDVHENLVSRDLAALKFLCSDIMPVAVLERVTSGLELLDLLETRRYIVAADNVLFLAELLYYIGRKDLLRKLNVTDNEVRTSLTDKQHSHVKQHRVLLHTICQELTTKELLSLKFQCSAKITRAKLETIKTPQELILELERQRVITHDNFTYLLSLLRDIHRQDLVLKVSQFAGLDKSTGKQTNLPVNTTPGYKRLESDDWSLSPTNQVVSLQPAQVQEQWIDKGEVDQSRLVPCYDTGMVPGTLQQPGLVFSEDTRVVPGTTEDSTPELYWRLAVGDRYVSQEDSLIMSEVPQNVELSRYLPVIIASGGSQPHASAGIDQLAIGQQLRLSTLHDVSMDDELPCYTMNRKPRGLCVIVNNEKFYKLNSDNDSKKMPDRTGTQIDCEHLQLVFESLQFKVEILNNLTHDELARGLLSAAGSDHSMYDCFVCCILSHGALGTVYGCDGKTVRVYDLMSYFKGASCPSLRGKPKIFFVQACQGTEKQQGFPADIETDSACAPSEVETIPNEADFLLGLATVPGYVSYRSKTQGSWYITTLVSMLSRYANRYDLLSILTRVNERVSEAFTKEGNLKQVPAPMFTLRKKLYFC</sequence>
<evidence type="ECO:0000259" key="17">
    <source>
        <dbReference type="PROSITE" id="PS50168"/>
    </source>
</evidence>
<dbReference type="InterPro" id="IPR029030">
    <property type="entry name" value="Caspase-like_dom_sf"/>
</dbReference>
<dbReference type="PANTHER" id="PTHR48169">
    <property type="entry name" value="DED DOMAIN-CONTAINING PROTEIN"/>
    <property type="match status" value="1"/>
</dbReference>
<evidence type="ECO:0000256" key="9">
    <source>
        <dbReference type="ARBA" id="ARBA00022801"/>
    </source>
</evidence>
<keyword evidence="4" id="KW-0963">Cytoplasm</keyword>
<dbReference type="SMART" id="SM00031">
    <property type="entry name" value="DED"/>
    <property type="match status" value="2"/>
</dbReference>
<name>C5H4N9_TUBTU</name>
<gene>
    <name evidence="20" type="primary">casp8</name>
</gene>
<proteinExistence type="evidence at transcript level"/>
<keyword evidence="5" id="KW-0597">Phosphoprotein</keyword>
<evidence type="ECO:0000313" key="20">
    <source>
        <dbReference type="EMBL" id="ACH96578.1"/>
    </source>
</evidence>
<dbReference type="InterPro" id="IPR002138">
    <property type="entry name" value="Pept_C14_p10"/>
</dbReference>
<dbReference type="PRINTS" id="PR00376">
    <property type="entry name" value="IL1BCENZYME"/>
</dbReference>
<keyword evidence="7" id="KW-0053">Apoptosis</keyword>
<evidence type="ECO:0000256" key="11">
    <source>
        <dbReference type="ARBA" id="ARBA00023145"/>
    </source>
</evidence>
<dbReference type="CDD" id="cd00045">
    <property type="entry name" value="DED"/>
    <property type="match status" value="1"/>
</dbReference>
<dbReference type="EMBL" id="EU719069">
    <property type="protein sequence ID" value="ACH96578.1"/>
    <property type="molecule type" value="mRNA"/>
</dbReference>
<accession>C5H4N9</accession>
<dbReference type="Pfam" id="PF01335">
    <property type="entry name" value="DED"/>
    <property type="match status" value="2"/>
</dbReference>
<evidence type="ECO:0000256" key="5">
    <source>
        <dbReference type="ARBA" id="ARBA00022553"/>
    </source>
</evidence>
<dbReference type="PROSITE" id="PS50207">
    <property type="entry name" value="CASPASE_P10"/>
    <property type="match status" value="1"/>
</dbReference>
<evidence type="ECO:0000256" key="8">
    <source>
        <dbReference type="ARBA" id="ARBA00022737"/>
    </source>
</evidence>
<dbReference type="GO" id="GO:0051604">
    <property type="term" value="P:protein maturation"/>
    <property type="evidence" value="ECO:0007669"/>
    <property type="project" value="UniProtKB-ARBA"/>
</dbReference>
<protein>
    <recommendedName>
        <fullName evidence="15">Caspase-8</fullName>
        <ecNumber evidence="14">3.4.22.61</ecNumber>
    </recommendedName>
</protein>
<evidence type="ECO:0000256" key="7">
    <source>
        <dbReference type="ARBA" id="ARBA00022703"/>
    </source>
</evidence>
<dbReference type="InterPro" id="IPR001875">
    <property type="entry name" value="DED_dom"/>
</dbReference>
<evidence type="ECO:0000256" key="4">
    <source>
        <dbReference type="ARBA" id="ARBA00022490"/>
    </source>
</evidence>
<dbReference type="Pfam" id="PF00656">
    <property type="entry name" value="Peptidase_C14"/>
    <property type="match status" value="1"/>
</dbReference>
<dbReference type="InterPro" id="IPR033139">
    <property type="entry name" value="Caspase_cys_AS"/>
</dbReference>
<reference evidence="20" key="1">
    <citation type="submission" date="2008-05" db="EMBL/GenBank/DDBJ databases">
        <title>Identification of caspase-8 from the sludge worm.</title>
        <authorList>
            <person name="Sakamaki K."/>
            <person name="Nozaki M."/>
        </authorList>
    </citation>
    <scope>NUCLEOTIDE SEQUENCE</scope>
</reference>
<feature type="domain" description="Caspase family p10" evidence="18">
    <location>
        <begin position="521"/>
        <end position="608"/>
    </location>
</feature>
<evidence type="ECO:0000256" key="14">
    <source>
        <dbReference type="ARBA" id="ARBA00066479"/>
    </source>
</evidence>
<dbReference type="CDD" id="cd08792">
    <property type="entry name" value="DED_Caspase_8_10_r1"/>
    <property type="match status" value="1"/>
</dbReference>
<dbReference type="InterPro" id="IPR016129">
    <property type="entry name" value="Caspase_his_AS"/>
</dbReference>
<dbReference type="SUPFAM" id="SSF52129">
    <property type="entry name" value="Caspase-like"/>
    <property type="match status" value="1"/>
</dbReference>
<keyword evidence="12" id="KW-0539">Nucleus</keyword>
<dbReference type="InterPro" id="IPR011029">
    <property type="entry name" value="DEATH-like_dom_sf"/>
</dbReference>
<keyword evidence="11" id="KW-0865">Zymogen</keyword>
<dbReference type="AlphaFoldDB" id="C5H4N9"/>
<dbReference type="SUPFAM" id="SSF47986">
    <property type="entry name" value="DEATH domain"/>
    <property type="match status" value="2"/>
</dbReference>
<keyword evidence="8" id="KW-0677">Repeat</keyword>
<dbReference type="PROSITE" id="PS50168">
    <property type="entry name" value="DED"/>
    <property type="match status" value="2"/>
</dbReference>
<keyword evidence="9" id="KW-0378">Hydrolase</keyword>
<dbReference type="GO" id="GO:0032991">
    <property type="term" value="C:protein-containing complex"/>
    <property type="evidence" value="ECO:0007669"/>
    <property type="project" value="UniProtKB-ARBA"/>
</dbReference>
<dbReference type="PANTHER" id="PTHR48169:SF7">
    <property type="entry name" value="CASPASE 10"/>
    <property type="match status" value="1"/>
</dbReference>
<evidence type="ECO:0000256" key="6">
    <source>
        <dbReference type="ARBA" id="ARBA00022670"/>
    </source>
</evidence>
<feature type="domain" description="DED" evidence="17">
    <location>
        <begin position="15"/>
        <end position="94"/>
    </location>
</feature>
<evidence type="ECO:0000259" key="18">
    <source>
        <dbReference type="PROSITE" id="PS50207"/>
    </source>
</evidence>
<comment type="similarity">
    <text evidence="3 16">Belongs to the peptidase C14A family.</text>
</comment>
<dbReference type="GO" id="GO:0004197">
    <property type="term" value="F:cysteine-type endopeptidase activity"/>
    <property type="evidence" value="ECO:0007669"/>
    <property type="project" value="InterPro"/>
</dbReference>
<dbReference type="Gene3D" id="3.40.50.1460">
    <property type="match status" value="1"/>
</dbReference>
<dbReference type="SMART" id="SM00115">
    <property type="entry name" value="CASc"/>
    <property type="match status" value="1"/>
</dbReference>
<dbReference type="PROSITE" id="PS01122">
    <property type="entry name" value="CASPASE_CYS"/>
    <property type="match status" value="1"/>
</dbReference>
<evidence type="ECO:0000256" key="1">
    <source>
        <dbReference type="ARBA" id="ARBA00004123"/>
    </source>
</evidence>
<dbReference type="PROSITE" id="PS50208">
    <property type="entry name" value="CASPASE_P20"/>
    <property type="match status" value="1"/>
</dbReference>
<dbReference type="GO" id="GO:0006915">
    <property type="term" value="P:apoptotic process"/>
    <property type="evidence" value="ECO:0007669"/>
    <property type="project" value="UniProtKB-KW"/>
</dbReference>
<feature type="domain" description="Caspase family p20" evidence="19">
    <location>
        <begin position="371"/>
        <end position="502"/>
    </location>
</feature>
<dbReference type="GO" id="GO:0005886">
    <property type="term" value="C:plasma membrane"/>
    <property type="evidence" value="ECO:0007669"/>
    <property type="project" value="UniProtKB-ARBA"/>
</dbReference>
<evidence type="ECO:0000256" key="15">
    <source>
        <dbReference type="ARBA" id="ARBA00068172"/>
    </source>
</evidence>
<evidence type="ECO:0000259" key="19">
    <source>
        <dbReference type="PROSITE" id="PS50208"/>
    </source>
</evidence>
<dbReference type="CDD" id="cd00032">
    <property type="entry name" value="CASc"/>
    <property type="match status" value="1"/>
</dbReference>
<evidence type="ECO:0000256" key="13">
    <source>
        <dbReference type="ARBA" id="ARBA00051626"/>
    </source>
</evidence>
<keyword evidence="6" id="KW-0645">Protease</keyword>
<dbReference type="InterPro" id="IPR001309">
    <property type="entry name" value="Pept_C14_p20"/>
</dbReference>
<evidence type="ECO:0000256" key="3">
    <source>
        <dbReference type="ARBA" id="ARBA00010134"/>
    </source>
</evidence>
<dbReference type="FunFam" id="3.40.50.1460:FF:000008">
    <property type="entry name" value="caspase-8 isoform X1"/>
    <property type="match status" value="1"/>
</dbReference>
<comment type="catalytic activity">
    <reaction evidence="13">
        <text>Strict requirement for Asp at position P1 and has a preferred cleavage sequence of (Leu/Asp/Val)-Glu-Thr-Asp-|-(Gly/Ser/Ala).</text>
        <dbReference type="EC" id="3.4.22.61"/>
    </reaction>
</comment>
<feature type="domain" description="DED" evidence="17">
    <location>
        <begin position="113"/>
        <end position="191"/>
    </location>
</feature>
<dbReference type="EC" id="3.4.22.61" evidence="14"/>
<keyword evidence="10" id="KW-0788">Thiol protease</keyword>
<comment type="subcellular location">
    <subcellularLocation>
        <location evidence="2">Cytoplasm</location>
    </subcellularLocation>
    <subcellularLocation>
        <location evidence="1">Nucleus</location>
    </subcellularLocation>
</comment>